<dbReference type="InterPro" id="IPR007627">
    <property type="entry name" value="RNA_pol_sigma70_r2"/>
</dbReference>
<dbReference type="SUPFAM" id="SSF88659">
    <property type="entry name" value="Sigma3 and sigma4 domains of RNA polymerase sigma factors"/>
    <property type="match status" value="1"/>
</dbReference>
<keyword evidence="4" id="KW-0238">DNA-binding</keyword>
<dbReference type="Pfam" id="PF04542">
    <property type="entry name" value="Sigma70_r2"/>
    <property type="match status" value="1"/>
</dbReference>
<reference evidence="9" key="1">
    <citation type="journal article" date="2019" name="Int. J. Syst. Evol. Microbiol.">
        <title>The Global Catalogue of Microorganisms (GCM) 10K type strain sequencing project: providing services to taxonomists for standard genome sequencing and annotation.</title>
        <authorList>
            <consortium name="The Broad Institute Genomics Platform"/>
            <consortium name="The Broad Institute Genome Sequencing Center for Infectious Disease"/>
            <person name="Wu L."/>
            <person name="Ma J."/>
        </authorList>
    </citation>
    <scope>NUCLEOTIDE SEQUENCE [LARGE SCALE GENOMIC DNA]</scope>
    <source>
        <strain evidence="9">TISTR 1827</strain>
    </source>
</reference>
<protein>
    <submittedName>
        <fullName evidence="8">RNA polymerase sigma factor</fullName>
    </submittedName>
</protein>
<dbReference type="CDD" id="cd06171">
    <property type="entry name" value="Sigma70_r4"/>
    <property type="match status" value="1"/>
</dbReference>
<dbReference type="PANTHER" id="PTHR43133:SF62">
    <property type="entry name" value="RNA POLYMERASE SIGMA FACTOR SIGZ"/>
    <property type="match status" value="1"/>
</dbReference>
<evidence type="ECO:0000256" key="1">
    <source>
        <dbReference type="ARBA" id="ARBA00010641"/>
    </source>
</evidence>
<keyword evidence="2" id="KW-0805">Transcription regulation</keyword>
<sequence>MNGPNEEMEMELTLREMCDGSVEAFDRFYSRYAPLVFQIARRVVGDRMEAEDVCHDVFLEVIKRGGTYDSSRGSIEAWLAVMTRSRSLDRLRKERRLTSSEEADERRLGAAGADIEEAVVLRLQQEAVQEALQALPARQKEAIAYSYFGARTQRELSEAWNVPLGTVKSWVRYGLDNIRKQLEKRGWTVSERQSDRGEKR</sequence>
<dbReference type="NCBIfam" id="TIGR02937">
    <property type="entry name" value="sigma70-ECF"/>
    <property type="match status" value="1"/>
</dbReference>
<evidence type="ECO:0000256" key="4">
    <source>
        <dbReference type="ARBA" id="ARBA00023125"/>
    </source>
</evidence>
<dbReference type="InterPro" id="IPR013325">
    <property type="entry name" value="RNA_pol_sigma_r2"/>
</dbReference>
<evidence type="ECO:0000256" key="2">
    <source>
        <dbReference type="ARBA" id="ARBA00023015"/>
    </source>
</evidence>
<dbReference type="Proteomes" id="UP001597493">
    <property type="component" value="Unassembled WGS sequence"/>
</dbReference>
<proteinExistence type="inferred from homology"/>
<dbReference type="InterPro" id="IPR007630">
    <property type="entry name" value="RNA_pol_sigma70_r4"/>
</dbReference>
<comment type="caution">
    <text evidence="8">The sequence shown here is derived from an EMBL/GenBank/DDBJ whole genome shotgun (WGS) entry which is preliminary data.</text>
</comment>
<evidence type="ECO:0000313" key="8">
    <source>
        <dbReference type="EMBL" id="MFD2659867.1"/>
    </source>
</evidence>
<dbReference type="Gene3D" id="1.10.10.10">
    <property type="entry name" value="Winged helix-like DNA-binding domain superfamily/Winged helix DNA-binding domain"/>
    <property type="match status" value="1"/>
</dbReference>
<gene>
    <name evidence="8" type="ORF">ACFSW5_06240</name>
</gene>
<evidence type="ECO:0000256" key="5">
    <source>
        <dbReference type="ARBA" id="ARBA00023163"/>
    </source>
</evidence>
<keyword evidence="5" id="KW-0804">Transcription</keyword>
<dbReference type="SUPFAM" id="SSF88946">
    <property type="entry name" value="Sigma2 domain of RNA polymerase sigma factors"/>
    <property type="match status" value="1"/>
</dbReference>
<evidence type="ECO:0000256" key="3">
    <source>
        <dbReference type="ARBA" id="ARBA00023082"/>
    </source>
</evidence>
<dbReference type="PANTHER" id="PTHR43133">
    <property type="entry name" value="RNA POLYMERASE ECF-TYPE SIGMA FACTO"/>
    <property type="match status" value="1"/>
</dbReference>
<dbReference type="RefSeq" id="WP_379270545.1">
    <property type="nucleotide sequence ID" value="NZ_JBHUGT010000032.1"/>
</dbReference>
<dbReference type="InterPro" id="IPR014284">
    <property type="entry name" value="RNA_pol_sigma-70_dom"/>
</dbReference>
<organism evidence="8 9">
    <name type="scientific">Paenibacillus thailandensis</name>
    <dbReference type="NCBI Taxonomy" id="393250"/>
    <lineage>
        <taxon>Bacteria</taxon>
        <taxon>Bacillati</taxon>
        <taxon>Bacillota</taxon>
        <taxon>Bacilli</taxon>
        <taxon>Bacillales</taxon>
        <taxon>Paenibacillaceae</taxon>
        <taxon>Paenibacillus</taxon>
    </lineage>
</organism>
<accession>A0ABW5QU43</accession>
<comment type="similarity">
    <text evidence="1">Belongs to the sigma-70 factor family. ECF subfamily.</text>
</comment>
<dbReference type="Gene3D" id="1.10.1740.10">
    <property type="match status" value="1"/>
</dbReference>
<dbReference type="InterPro" id="IPR039425">
    <property type="entry name" value="RNA_pol_sigma-70-like"/>
</dbReference>
<dbReference type="Pfam" id="PF04545">
    <property type="entry name" value="Sigma70_r4"/>
    <property type="match status" value="1"/>
</dbReference>
<keyword evidence="3" id="KW-0731">Sigma factor</keyword>
<feature type="domain" description="RNA polymerase sigma-70 region 4" evidence="7">
    <location>
        <begin position="131"/>
        <end position="180"/>
    </location>
</feature>
<evidence type="ECO:0000259" key="6">
    <source>
        <dbReference type="Pfam" id="PF04542"/>
    </source>
</evidence>
<dbReference type="InterPro" id="IPR036388">
    <property type="entry name" value="WH-like_DNA-bd_sf"/>
</dbReference>
<dbReference type="InterPro" id="IPR013324">
    <property type="entry name" value="RNA_pol_sigma_r3/r4-like"/>
</dbReference>
<evidence type="ECO:0000313" key="9">
    <source>
        <dbReference type="Proteomes" id="UP001597493"/>
    </source>
</evidence>
<feature type="domain" description="RNA polymerase sigma-70 region 2" evidence="6">
    <location>
        <begin position="28"/>
        <end position="96"/>
    </location>
</feature>
<evidence type="ECO:0000259" key="7">
    <source>
        <dbReference type="Pfam" id="PF04545"/>
    </source>
</evidence>
<name>A0ABW5QU43_9BACL</name>
<keyword evidence="9" id="KW-1185">Reference proteome</keyword>
<dbReference type="EMBL" id="JBHUMY010000006">
    <property type="protein sequence ID" value="MFD2659867.1"/>
    <property type="molecule type" value="Genomic_DNA"/>
</dbReference>